<keyword evidence="10" id="KW-1185">Reference proteome</keyword>
<feature type="transmembrane region" description="Helical" evidence="8">
    <location>
        <begin position="39"/>
        <end position="60"/>
    </location>
</feature>
<feature type="transmembrane region" description="Helical" evidence="8">
    <location>
        <begin position="7"/>
        <end position="27"/>
    </location>
</feature>
<feature type="region of interest" description="Disordered" evidence="7">
    <location>
        <begin position="419"/>
        <end position="443"/>
    </location>
</feature>
<reference evidence="9 10" key="1">
    <citation type="journal article" date="2011" name="Stand. Genomic Sci.">
        <title>Non-contiguous finished genome sequence and contextual data of the filamentous soil bacterium Ktedonobacter racemifer type strain (SOSP1-21).</title>
        <authorList>
            <person name="Chang Y.J."/>
            <person name="Land M."/>
            <person name="Hauser L."/>
            <person name="Chertkov O."/>
            <person name="Del Rio T.G."/>
            <person name="Nolan M."/>
            <person name="Copeland A."/>
            <person name="Tice H."/>
            <person name="Cheng J.F."/>
            <person name="Lucas S."/>
            <person name="Han C."/>
            <person name="Goodwin L."/>
            <person name="Pitluck S."/>
            <person name="Ivanova N."/>
            <person name="Ovchinikova G."/>
            <person name="Pati A."/>
            <person name="Chen A."/>
            <person name="Palaniappan K."/>
            <person name="Mavromatis K."/>
            <person name="Liolios K."/>
            <person name="Brettin T."/>
            <person name="Fiebig A."/>
            <person name="Rohde M."/>
            <person name="Abt B."/>
            <person name="Goker M."/>
            <person name="Detter J.C."/>
            <person name="Woyke T."/>
            <person name="Bristow J."/>
            <person name="Eisen J.A."/>
            <person name="Markowitz V."/>
            <person name="Hugenholtz P."/>
            <person name="Kyrpides N.C."/>
            <person name="Klenk H.P."/>
            <person name="Lapidus A."/>
        </authorList>
    </citation>
    <scope>NUCLEOTIDE SEQUENCE [LARGE SCALE GENOMIC DNA]</scope>
    <source>
        <strain evidence="10">DSM 44963</strain>
    </source>
</reference>
<dbReference type="Proteomes" id="UP000004508">
    <property type="component" value="Unassembled WGS sequence"/>
</dbReference>
<evidence type="ECO:0000313" key="10">
    <source>
        <dbReference type="Proteomes" id="UP000004508"/>
    </source>
</evidence>
<dbReference type="PANTHER" id="PTHR34229">
    <property type="entry name" value="METAL TRANSPORT PROTEIN HI_1621-RELATED"/>
    <property type="match status" value="1"/>
</dbReference>
<name>D6TZ18_KTERA</name>
<dbReference type="GO" id="GO:0000041">
    <property type="term" value="P:transition metal ion transport"/>
    <property type="evidence" value="ECO:0007669"/>
    <property type="project" value="InterPro"/>
</dbReference>
<feature type="compositionally biased region" description="Basic and acidic residues" evidence="7">
    <location>
        <begin position="433"/>
        <end position="443"/>
    </location>
</feature>
<keyword evidence="6 8" id="KW-0472">Membrane</keyword>
<sequence length="443" mass="46957">MHIPDGYLSPVFSLGTGVITVPGWAIAAQRVRSVLNNRTIPLLSIFAAFSFTIMMFNIPVPGGTTAHAVGGTLIAIVLGPWAAIIGVSIALIIQALFFGDGGILAIFTNCLNMGIILPFVGYFAYRLIAGRSPLLSTRRVWAAGIGSYIGITVAALAVGVELGVQPLLFSDGGRPLYSPYGLEAAIPAMLLSHAFGASLVEALVTALGLAYIQRNHPYYLTSLRAIVAGKTVEEGEPAKMPQWQLYTAALVGIAVILFIAGFITGGGSINHLFGADWSSVNWTDVGVMLLIVLILALVMVPLAWFLLPRSIRKVGTAFLAIAIIAPVGLIAPGFAFGEGSTQDVQQAFHYVPKGLQEFSGIFSAPFSGYNLPLPFFNGDNAPLWHQAIGYEFSGIVGILVLGGAVFGLLTLLKRLRGNEPAPVREPQPVTTTEHNKELAFDSK</sequence>
<protein>
    <submittedName>
        <fullName evidence="9">Cobalamin (Vitamin B12) biosynthesis CbiM protein</fullName>
    </submittedName>
</protein>
<feature type="transmembrane region" description="Helical" evidence="8">
    <location>
        <begin position="103"/>
        <end position="128"/>
    </location>
</feature>
<feature type="transmembrane region" description="Helical" evidence="8">
    <location>
        <begin position="314"/>
        <end position="336"/>
    </location>
</feature>
<gene>
    <name evidence="9" type="ORF">Krac_2557</name>
</gene>
<comment type="caution">
    <text evidence="9">The sequence shown here is derived from an EMBL/GenBank/DDBJ whole genome shotgun (WGS) entry which is preliminary data.</text>
</comment>
<evidence type="ECO:0000256" key="8">
    <source>
        <dbReference type="SAM" id="Phobius"/>
    </source>
</evidence>
<dbReference type="EMBL" id="ADVG01000004">
    <property type="protein sequence ID" value="EFH81808.1"/>
    <property type="molecule type" value="Genomic_DNA"/>
</dbReference>
<accession>D6TZ18</accession>
<dbReference type="AlphaFoldDB" id="D6TZ18"/>
<keyword evidence="3" id="KW-1003">Cell membrane</keyword>
<dbReference type="STRING" id="485913.Krac_2557"/>
<dbReference type="OrthoDB" id="5395048at2"/>
<organism evidence="9 10">
    <name type="scientific">Ktedonobacter racemifer DSM 44963</name>
    <dbReference type="NCBI Taxonomy" id="485913"/>
    <lineage>
        <taxon>Bacteria</taxon>
        <taxon>Bacillati</taxon>
        <taxon>Chloroflexota</taxon>
        <taxon>Ktedonobacteria</taxon>
        <taxon>Ktedonobacterales</taxon>
        <taxon>Ktedonobacteraceae</taxon>
        <taxon>Ktedonobacter</taxon>
    </lineage>
</organism>
<feature type="transmembrane region" description="Helical" evidence="8">
    <location>
        <begin position="285"/>
        <end position="307"/>
    </location>
</feature>
<feature type="transmembrane region" description="Helical" evidence="8">
    <location>
        <begin position="72"/>
        <end position="97"/>
    </location>
</feature>
<dbReference type="NCBIfam" id="NF008873">
    <property type="entry name" value="PRK11909.1"/>
    <property type="match status" value="1"/>
</dbReference>
<dbReference type="eggNOG" id="COG0310">
    <property type="taxonomic scope" value="Bacteria"/>
</dbReference>
<keyword evidence="4 8" id="KW-0812">Transmembrane</keyword>
<comment type="subcellular location">
    <subcellularLocation>
        <location evidence="1">Cell membrane</location>
        <topology evidence="1">Multi-pass membrane protein</topology>
    </subcellularLocation>
</comment>
<feature type="transmembrane region" description="Helical" evidence="8">
    <location>
        <begin position="392"/>
        <end position="412"/>
    </location>
</feature>
<feature type="transmembrane region" description="Helical" evidence="8">
    <location>
        <begin position="140"/>
        <end position="164"/>
    </location>
</feature>
<keyword evidence="2" id="KW-0813">Transport</keyword>
<dbReference type="InterPro" id="IPR002751">
    <property type="entry name" value="CbiM/NikMN"/>
</dbReference>
<evidence type="ECO:0000256" key="5">
    <source>
        <dbReference type="ARBA" id="ARBA00022989"/>
    </source>
</evidence>
<keyword evidence="5 8" id="KW-1133">Transmembrane helix</keyword>
<evidence type="ECO:0000256" key="6">
    <source>
        <dbReference type="ARBA" id="ARBA00023136"/>
    </source>
</evidence>
<evidence type="ECO:0000313" key="9">
    <source>
        <dbReference type="EMBL" id="EFH81808.1"/>
    </source>
</evidence>
<dbReference type="PANTHER" id="PTHR34229:SF1">
    <property type="entry name" value="METAL TRANSPORT PROTEIN HI_1621-RELATED"/>
    <property type="match status" value="1"/>
</dbReference>
<evidence type="ECO:0000256" key="3">
    <source>
        <dbReference type="ARBA" id="ARBA00022475"/>
    </source>
</evidence>
<evidence type="ECO:0000256" key="2">
    <source>
        <dbReference type="ARBA" id="ARBA00022448"/>
    </source>
</evidence>
<evidence type="ECO:0000256" key="7">
    <source>
        <dbReference type="SAM" id="MobiDB-lite"/>
    </source>
</evidence>
<evidence type="ECO:0000256" key="1">
    <source>
        <dbReference type="ARBA" id="ARBA00004651"/>
    </source>
</evidence>
<proteinExistence type="predicted"/>
<evidence type="ECO:0000256" key="4">
    <source>
        <dbReference type="ARBA" id="ARBA00022692"/>
    </source>
</evidence>
<dbReference type="Gene3D" id="1.10.1760.20">
    <property type="match status" value="1"/>
</dbReference>
<dbReference type="RefSeq" id="WP_007919399.1">
    <property type="nucleotide sequence ID" value="NZ_ADVG01000004.1"/>
</dbReference>
<dbReference type="Pfam" id="PF01891">
    <property type="entry name" value="CbiM"/>
    <property type="match status" value="1"/>
</dbReference>
<feature type="transmembrane region" description="Helical" evidence="8">
    <location>
        <begin position="245"/>
        <end position="265"/>
    </location>
</feature>
<feature type="transmembrane region" description="Helical" evidence="8">
    <location>
        <begin position="184"/>
        <end position="212"/>
    </location>
</feature>
<dbReference type="GO" id="GO:0005886">
    <property type="term" value="C:plasma membrane"/>
    <property type="evidence" value="ECO:0007669"/>
    <property type="project" value="UniProtKB-SubCell"/>
</dbReference>
<dbReference type="InParanoid" id="D6TZ18"/>